<evidence type="ECO:0000256" key="7">
    <source>
        <dbReference type="SAM" id="Coils"/>
    </source>
</evidence>
<dbReference type="InterPro" id="IPR036890">
    <property type="entry name" value="HATPase_C_sf"/>
</dbReference>
<dbReference type="InterPro" id="IPR001789">
    <property type="entry name" value="Sig_transdc_resp-reg_receiver"/>
</dbReference>
<feature type="region of interest" description="Disordered" evidence="8">
    <location>
        <begin position="1"/>
        <end position="21"/>
    </location>
</feature>
<comment type="caution">
    <text evidence="11">The sequence shown here is derived from an EMBL/GenBank/DDBJ whole genome shotgun (WGS) entry which is preliminary data.</text>
</comment>
<sequence length="456" mass="49692">MMNFVDPSRRDRQTAEAESADQHIEKLTRVNRALVRRVERALGQPENASSLFQAAIALGAEAKARTEELKDTLAQLERSNLDLKRARDVAERADRIKTGFFTAVGHDVLQPLQAARLTLSALAEMEEGLPGQQLVGQVDHALSIVEDLLRTILDLSRLESGALRPNIQPVDLNEIFNSVVVGLLPLAAAKGISLRYRPTRMWVMSDPIMLRRIVQNLAANAVRYTHVGHVLICARPRGADACVAVYDTGPGIAAREREVIFQEFERGEASERDGSLGFGLGLSIVRRMSAALGHELFLRSAEGRGSCFGLRAKRAAAMARQPGRTSQSPVQQVKLSGRVVVVENDPAVAAGMVTLLKQWGCETRAVRNFSEASDLAGGPAPDIVLADYHLDDHETGLKSVRLLRKVFGARLPAIVVTADRTPEVAKAVLSAGCEIMLKPVKPAEMRSLIAHLLRKS</sequence>
<accession>A0A3D9Z0S0</accession>
<dbReference type="GO" id="GO:0005886">
    <property type="term" value="C:plasma membrane"/>
    <property type="evidence" value="ECO:0007669"/>
    <property type="project" value="TreeGrafter"/>
</dbReference>
<dbReference type="PROSITE" id="PS50109">
    <property type="entry name" value="HIS_KIN"/>
    <property type="match status" value="1"/>
</dbReference>
<dbReference type="InterPro" id="IPR011006">
    <property type="entry name" value="CheY-like_superfamily"/>
</dbReference>
<proteinExistence type="predicted"/>
<evidence type="ECO:0000256" key="6">
    <source>
        <dbReference type="PROSITE-ProRule" id="PRU00169"/>
    </source>
</evidence>
<keyword evidence="4" id="KW-0808">Transferase</keyword>
<feature type="domain" description="Histidine kinase" evidence="9">
    <location>
        <begin position="103"/>
        <end position="316"/>
    </location>
</feature>
<evidence type="ECO:0000256" key="5">
    <source>
        <dbReference type="ARBA" id="ARBA00022777"/>
    </source>
</evidence>
<dbReference type="GO" id="GO:0000155">
    <property type="term" value="F:phosphorelay sensor kinase activity"/>
    <property type="evidence" value="ECO:0007669"/>
    <property type="project" value="InterPro"/>
</dbReference>
<dbReference type="InterPro" id="IPR003594">
    <property type="entry name" value="HATPase_dom"/>
</dbReference>
<evidence type="ECO:0000259" key="10">
    <source>
        <dbReference type="PROSITE" id="PS50110"/>
    </source>
</evidence>
<dbReference type="SMART" id="SM00388">
    <property type="entry name" value="HisKA"/>
    <property type="match status" value="1"/>
</dbReference>
<dbReference type="Gene3D" id="3.40.50.2300">
    <property type="match status" value="1"/>
</dbReference>
<dbReference type="AlphaFoldDB" id="A0A3D9Z0S0"/>
<dbReference type="SUPFAM" id="SSF55874">
    <property type="entry name" value="ATPase domain of HSP90 chaperone/DNA topoisomerase II/histidine kinase"/>
    <property type="match status" value="1"/>
</dbReference>
<evidence type="ECO:0000256" key="8">
    <source>
        <dbReference type="SAM" id="MobiDB-lite"/>
    </source>
</evidence>
<evidence type="ECO:0000256" key="3">
    <source>
        <dbReference type="ARBA" id="ARBA00022553"/>
    </source>
</evidence>
<dbReference type="Pfam" id="PF00072">
    <property type="entry name" value="Response_reg"/>
    <property type="match status" value="1"/>
</dbReference>
<dbReference type="PANTHER" id="PTHR43047">
    <property type="entry name" value="TWO-COMPONENT HISTIDINE PROTEIN KINASE"/>
    <property type="match status" value="1"/>
</dbReference>
<dbReference type="InterPro" id="IPR036097">
    <property type="entry name" value="HisK_dim/P_sf"/>
</dbReference>
<dbReference type="SUPFAM" id="SSF47384">
    <property type="entry name" value="Homodimeric domain of signal transducing histidine kinase"/>
    <property type="match status" value="1"/>
</dbReference>
<reference evidence="11 12" key="1">
    <citation type="submission" date="2018-08" db="EMBL/GenBank/DDBJ databases">
        <title>Genomic Encyclopedia of Type Strains, Phase IV (KMG-IV): sequencing the most valuable type-strain genomes for metagenomic binning, comparative biology and taxonomic classification.</title>
        <authorList>
            <person name="Goeker M."/>
        </authorList>
    </citation>
    <scope>NUCLEOTIDE SEQUENCE [LARGE SCALE GENOMIC DNA]</scope>
    <source>
        <strain evidence="11 12">BW863</strain>
    </source>
</reference>
<dbReference type="PRINTS" id="PR00344">
    <property type="entry name" value="BCTRLSENSOR"/>
</dbReference>
<dbReference type="SMART" id="SM00387">
    <property type="entry name" value="HATPase_c"/>
    <property type="match status" value="1"/>
</dbReference>
<dbReference type="CDD" id="cd00156">
    <property type="entry name" value="REC"/>
    <property type="match status" value="1"/>
</dbReference>
<protein>
    <recommendedName>
        <fullName evidence="2">histidine kinase</fullName>
        <ecNumber evidence="2">2.7.13.3</ecNumber>
    </recommendedName>
</protein>
<feature type="modified residue" description="4-aspartylphosphate" evidence="6">
    <location>
        <position position="387"/>
    </location>
</feature>
<dbReference type="InterPro" id="IPR005467">
    <property type="entry name" value="His_kinase_dom"/>
</dbReference>
<dbReference type="Pfam" id="PF02518">
    <property type="entry name" value="HATPase_c"/>
    <property type="match status" value="1"/>
</dbReference>
<dbReference type="PANTHER" id="PTHR43047:SF9">
    <property type="entry name" value="HISTIDINE KINASE"/>
    <property type="match status" value="1"/>
</dbReference>
<evidence type="ECO:0000259" key="9">
    <source>
        <dbReference type="PROSITE" id="PS50109"/>
    </source>
</evidence>
<evidence type="ECO:0000256" key="4">
    <source>
        <dbReference type="ARBA" id="ARBA00022679"/>
    </source>
</evidence>
<dbReference type="Gene3D" id="3.30.565.10">
    <property type="entry name" value="Histidine kinase-like ATPase, C-terminal domain"/>
    <property type="match status" value="1"/>
</dbReference>
<dbReference type="SUPFAM" id="SSF52172">
    <property type="entry name" value="CheY-like"/>
    <property type="match status" value="1"/>
</dbReference>
<dbReference type="PROSITE" id="PS50110">
    <property type="entry name" value="RESPONSE_REGULATORY"/>
    <property type="match status" value="1"/>
</dbReference>
<feature type="domain" description="Response regulatory" evidence="10">
    <location>
        <begin position="338"/>
        <end position="453"/>
    </location>
</feature>
<feature type="coiled-coil region" evidence="7">
    <location>
        <begin position="24"/>
        <end position="93"/>
    </location>
</feature>
<dbReference type="InterPro" id="IPR004358">
    <property type="entry name" value="Sig_transdc_His_kin-like_C"/>
</dbReference>
<gene>
    <name evidence="11" type="ORF">DES32_1315</name>
</gene>
<keyword evidence="12" id="KW-1185">Reference proteome</keyword>
<organism evidence="11 12">
    <name type="scientific">Methylovirgula ligni</name>
    <dbReference type="NCBI Taxonomy" id="569860"/>
    <lineage>
        <taxon>Bacteria</taxon>
        <taxon>Pseudomonadati</taxon>
        <taxon>Pseudomonadota</taxon>
        <taxon>Alphaproteobacteria</taxon>
        <taxon>Hyphomicrobiales</taxon>
        <taxon>Beijerinckiaceae</taxon>
        <taxon>Methylovirgula</taxon>
    </lineage>
</organism>
<dbReference type="EMBL" id="QUMO01000002">
    <property type="protein sequence ID" value="REF87688.1"/>
    <property type="molecule type" value="Genomic_DNA"/>
</dbReference>
<dbReference type="InterPro" id="IPR003661">
    <property type="entry name" value="HisK_dim/P_dom"/>
</dbReference>
<evidence type="ECO:0000256" key="2">
    <source>
        <dbReference type="ARBA" id="ARBA00012438"/>
    </source>
</evidence>
<dbReference type="Pfam" id="PF00512">
    <property type="entry name" value="HisKA"/>
    <property type="match status" value="1"/>
</dbReference>
<evidence type="ECO:0000313" key="11">
    <source>
        <dbReference type="EMBL" id="REF87688.1"/>
    </source>
</evidence>
<dbReference type="RefSeq" id="WP_245411200.1">
    <property type="nucleotide sequence ID" value="NZ_CP025086.1"/>
</dbReference>
<keyword evidence="3 6" id="KW-0597">Phosphoprotein</keyword>
<evidence type="ECO:0000256" key="1">
    <source>
        <dbReference type="ARBA" id="ARBA00000085"/>
    </source>
</evidence>
<dbReference type="Gene3D" id="1.10.287.130">
    <property type="match status" value="1"/>
</dbReference>
<evidence type="ECO:0000313" key="12">
    <source>
        <dbReference type="Proteomes" id="UP000256900"/>
    </source>
</evidence>
<dbReference type="SMART" id="SM00448">
    <property type="entry name" value="REC"/>
    <property type="match status" value="1"/>
</dbReference>
<keyword evidence="7" id="KW-0175">Coiled coil</keyword>
<keyword evidence="5 11" id="KW-0418">Kinase</keyword>
<dbReference type="Proteomes" id="UP000256900">
    <property type="component" value="Unassembled WGS sequence"/>
</dbReference>
<name>A0A3D9Z0S0_9HYPH</name>
<dbReference type="EC" id="2.7.13.3" evidence="2"/>
<comment type="catalytic activity">
    <reaction evidence="1">
        <text>ATP + protein L-histidine = ADP + protein N-phospho-L-histidine.</text>
        <dbReference type="EC" id="2.7.13.3"/>
    </reaction>
</comment>
<dbReference type="GO" id="GO:0009927">
    <property type="term" value="F:histidine phosphotransfer kinase activity"/>
    <property type="evidence" value="ECO:0007669"/>
    <property type="project" value="TreeGrafter"/>
</dbReference>
<dbReference type="CDD" id="cd00082">
    <property type="entry name" value="HisKA"/>
    <property type="match status" value="1"/>
</dbReference>
<feature type="compositionally biased region" description="Basic and acidic residues" evidence="8">
    <location>
        <begin position="7"/>
        <end position="21"/>
    </location>
</feature>